<dbReference type="EMBL" id="FOQD01000004">
    <property type="protein sequence ID" value="SFH96934.1"/>
    <property type="molecule type" value="Genomic_DNA"/>
</dbReference>
<dbReference type="STRING" id="1576369.SAMN05421753_104173"/>
<organism evidence="1 2">
    <name type="scientific">Planctomicrobium piriforme</name>
    <dbReference type="NCBI Taxonomy" id="1576369"/>
    <lineage>
        <taxon>Bacteria</taxon>
        <taxon>Pseudomonadati</taxon>
        <taxon>Planctomycetota</taxon>
        <taxon>Planctomycetia</taxon>
        <taxon>Planctomycetales</taxon>
        <taxon>Planctomycetaceae</taxon>
        <taxon>Planctomicrobium</taxon>
    </lineage>
</organism>
<name>A0A1I3ED89_9PLAN</name>
<evidence type="ECO:0000313" key="1">
    <source>
        <dbReference type="EMBL" id="SFH96934.1"/>
    </source>
</evidence>
<dbReference type="AlphaFoldDB" id="A0A1I3ED89"/>
<keyword evidence="2" id="KW-1185">Reference proteome</keyword>
<evidence type="ECO:0008006" key="3">
    <source>
        <dbReference type="Google" id="ProtNLM"/>
    </source>
</evidence>
<dbReference type="InterPro" id="IPR029063">
    <property type="entry name" value="SAM-dependent_MTases_sf"/>
</dbReference>
<evidence type="ECO:0000313" key="2">
    <source>
        <dbReference type="Proteomes" id="UP000199518"/>
    </source>
</evidence>
<protein>
    <recommendedName>
        <fullName evidence="3">Methyltransferase domain-containing protein</fullName>
    </recommendedName>
</protein>
<dbReference type="RefSeq" id="WP_092048543.1">
    <property type="nucleotide sequence ID" value="NZ_FOQD01000004.1"/>
</dbReference>
<sequence length="538" mass="60061">MVPMKLNVLVAMYCFAGNGGVATVIPEIAFWLAKLNKELAEDPRIDRVAVTKAGDIPLTMARNEVVKKAMDNGFDVILMLDSDNQPDLYDGKKDWAKPFWKTSFDFLYERACRGLPTVVCSPYCGPPPHPTGGGEENVYVFYAADYETGRLENAFHFKAYDRLTASQMRGIQEIAAGPTGVILYSTDAFRLMPIGEMSDGQVLDGYAKGEISQERALRLLRMKSWFFYEFTDQYQTQKASTEDVTNTREIQMAGIKKFGEPVVFCNWDAWAGHLKPKCVGMPEPISMTQISETYIEAVHNNLGGGDELRELNFADVKPERQVRPEPLVEEPPEGRERPWNLQSRMLYGRKITTIGTVFPEESLEAIRQHVSRNTQQLYRVIVVGAGDGDVVWALAEKMGPDGGNIFCIDEWDDASLQRFVGNIGELVDTSVRVIDGDTLNTANTFPDRQDVDLILLLGIAAFSDAIDAIHSWSRHLSPRGHLILSWLKAKGPEWNSYPNDLKTTVGEMFSAFSMADYLRFMEGGAADAAQESKTAESV</sequence>
<dbReference type="Proteomes" id="UP000199518">
    <property type="component" value="Unassembled WGS sequence"/>
</dbReference>
<accession>A0A1I3ED89</accession>
<dbReference type="CDD" id="cd02440">
    <property type="entry name" value="AdoMet_MTases"/>
    <property type="match status" value="1"/>
</dbReference>
<dbReference type="Gene3D" id="3.40.50.150">
    <property type="entry name" value="Vaccinia Virus protein VP39"/>
    <property type="match status" value="1"/>
</dbReference>
<proteinExistence type="predicted"/>
<dbReference type="SUPFAM" id="SSF53335">
    <property type="entry name" value="S-adenosyl-L-methionine-dependent methyltransferases"/>
    <property type="match status" value="1"/>
</dbReference>
<reference evidence="2" key="1">
    <citation type="submission" date="2016-10" db="EMBL/GenBank/DDBJ databases">
        <authorList>
            <person name="Varghese N."/>
            <person name="Submissions S."/>
        </authorList>
    </citation>
    <scope>NUCLEOTIDE SEQUENCE [LARGE SCALE GENOMIC DNA]</scope>
    <source>
        <strain evidence="2">DSM 26348</strain>
    </source>
</reference>
<gene>
    <name evidence="1" type="ORF">SAMN05421753_104173</name>
</gene>